<dbReference type="FunFam" id="3.40.1280.10:FF:000008">
    <property type="entry name" value="Group 3 RNA methyltransferase TrmH"/>
    <property type="match status" value="1"/>
</dbReference>
<evidence type="ECO:0000256" key="3">
    <source>
        <dbReference type="ARBA" id="ARBA00022679"/>
    </source>
</evidence>
<sequence length="246" mass="26864">MIYGIQPVREALRSKDSRIQKLLLGEGRGGTPMEEILAMAGQRGIPIQRRLRTDLDLLTGTRSHQGVAALIARRHLWGLEDLVREVREEHPSPVLVLLDSIVDPRNLGALLRSAEAFGVQGVILTTWRSAPLSPVVAKTAAGALEYLKISQVTNLSEAIRYLKEEGFWVAGAEASAPSPCDSWDFSRATALVLGGEGKGLRLRVRNSCDVLLSIPLRGRVSSLNVGVAAGIILYEIWRQRSGQKKC</sequence>
<evidence type="ECO:0000259" key="4">
    <source>
        <dbReference type="SMART" id="SM00967"/>
    </source>
</evidence>
<dbReference type="Proteomes" id="UP000741360">
    <property type="component" value="Unassembled WGS sequence"/>
</dbReference>
<reference evidence="5" key="1">
    <citation type="submission" date="2020-07" db="EMBL/GenBank/DDBJ databases">
        <title>Huge and variable diversity of episymbiotic CPR bacteria and DPANN archaea in groundwater ecosystems.</title>
        <authorList>
            <person name="He C.Y."/>
            <person name="Keren R."/>
            <person name="Whittaker M."/>
            <person name="Farag I.F."/>
            <person name="Doudna J."/>
            <person name="Cate J.H.D."/>
            <person name="Banfield J.F."/>
        </authorList>
    </citation>
    <scope>NUCLEOTIDE SEQUENCE</scope>
    <source>
        <strain evidence="5">NC_groundwater_717_Ag_S-0.2um_59_8</strain>
    </source>
</reference>
<dbReference type="EMBL" id="JACPSX010000213">
    <property type="protein sequence ID" value="MBI3015572.1"/>
    <property type="molecule type" value="Genomic_DNA"/>
</dbReference>
<keyword evidence="3" id="KW-0808">Transferase</keyword>
<dbReference type="NCBIfam" id="TIGR00186">
    <property type="entry name" value="rRNA_methyl_3"/>
    <property type="match status" value="1"/>
</dbReference>
<dbReference type="InterPro" id="IPR013123">
    <property type="entry name" value="SpoU_subst-bd"/>
</dbReference>
<comment type="similarity">
    <text evidence="1">Belongs to the class IV-like SAM-binding methyltransferase superfamily. RNA methyltransferase TrmH family.</text>
</comment>
<feature type="domain" description="RNA 2-O ribose methyltransferase substrate binding" evidence="4">
    <location>
        <begin position="1"/>
        <end position="77"/>
    </location>
</feature>
<keyword evidence="2" id="KW-0489">Methyltransferase</keyword>
<dbReference type="GO" id="GO:0003723">
    <property type="term" value="F:RNA binding"/>
    <property type="evidence" value="ECO:0007669"/>
    <property type="project" value="InterPro"/>
</dbReference>
<gene>
    <name evidence="5" type="primary">rlmB</name>
    <name evidence="5" type="ORF">HYY65_11065</name>
</gene>
<protein>
    <submittedName>
        <fullName evidence="5">23S rRNA (Guanosine(2251)-2'-O)-methyltransferase RlmB</fullName>
    </submittedName>
</protein>
<dbReference type="InterPro" id="IPR029064">
    <property type="entry name" value="Ribosomal_eL30-like_sf"/>
</dbReference>
<name>A0A932GRI8_UNCTE</name>
<dbReference type="PANTHER" id="PTHR46429:SF1">
    <property type="entry name" value="23S RRNA (GUANOSINE-2'-O-)-METHYLTRANSFERASE RLMB"/>
    <property type="match status" value="1"/>
</dbReference>
<evidence type="ECO:0000256" key="1">
    <source>
        <dbReference type="ARBA" id="ARBA00007228"/>
    </source>
</evidence>
<dbReference type="InterPro" id="IPR029026">
    <property type="entry name" value="tRNA_m1G_MTases_N"/>
</dbReference>
<comment type="caution">
    <text evidence="5">The sequence shown here is derived from an EMBL/GenBank/DDBJ whole genome shotgun (WGS) entry which is preliminary data.</text>
</comment>
<dbReference type="InterPro" id="IPR001537">
    <property type="entry name" value="SpoU_MeTrfase"/>
</dbReference>
<dbReference type="Gene3D" id="3.40.1280.10">
    <property type="match status" value="1"/>
</dbReference>
<accession>A0A932GRI8</accession>
<dbReference type="SUPFAM" id="SSF75217">
    <property type="entry name" value="alpha/beta knot"/>
    <property type="match status" value="1"/>
</dbReference>
<dbReference type="GO" id="GO:0008173">
    <property type="term" value="F:RNA methyltransferase activity"/>
    <property type="evidence" value="ECO:0007669"/>
    <property type="project" value="InterPro"/>
</dbReference>
<dbReference type="InterPro" id="IPR029028">
    <property type="entry name" value="Alpha/beta_knot_MTases"/>
</dbReference>
<dbReference type="AlphaFoldDB" id="A0A932GRI8"/>
<dbReference type="CDD" id="cd18103">
    <property type="entry name" value="SpoU-like_RlmB"/>
    <property type="match status" value="1"/>
</dbReference>
<organism evidence="5 6">
    <name type="scientific">Tectimicrobiota bacterium</name>
    <dbReference type="NCBI Taxonomy" id="2528274"/>
    <lineage>
        <taxon>Bacteria</taxon>
        <taxon>Pseudomonadati</taxon>
        <taxon>Nitrospinota/Tectimicrobiota group</taxon>
        <taxon>Candidatus Tectimicrobiota</taxon>
    </lineage>
</organism>
<evidence type="ECO:0000256" key="2">
    <source>
        <dbReference type="ARBA" id="ARBA00022603"/>
    </source>
</evidence>
<dbReference type="SUPFAM" id="SSF55315">
    <property type="entry name" value="L30e-like"/>
    <property type="match status" value="1"/>
</dbReference>
<proteinExistence type="inferred from homology"/>
<dbReference type="PANTHER" id="PTHR46429">
    <property type="entry name" value="23S RRNA (GUANOSINE-2'-O-)-METHYLTRANSFERASE RLMB"/>
    <property type="match status" value="1"/>
</dbReference>
<dbReference type="SMART" id="SM00967">
    <property type="entry name" value="SpoU_sub_bind"/>
    <property type="match status" value="1"/>
</dbReference>
<dbReference type="Pfam" id="PF00588">
    <property type="entry name" value="SpoU_methylase"/>
    <property type="match status" value="1"/>
</dbReference>
<evidence type="ECO:0000313" key="5">
    <source>
        <dbReference type="EMBL" id="MBI3015572.1"/>
    </source>
</evidence>
<dbReference type="InterPro" id="IPR004441">
    <property type="entry name" value="rRNA_MeTrfase_TrmH"/>
</dbReference>
<dbReference type="GO" id="GO:0006396">
    <property type="term" value="P:RNA processing"/>
    <property type="evidence" value="ECO:0007669"/>
    <property type="project" value="InterPro"/>
</dbReference>
<dbReference type="Gene3D" id="3.30.1330.30">
    <property type="match status" value="1"/>
</dbReference>
<dbReference type="GO" id="GO:0032259">
    <property type="term" value="P:methylation"/>
    <property type="evidence" value="ECO:0007669"/>
    <property type="project" value="UniProtKB-KW"/>
</dbReference>
<evidence type="ECO:0000313" key="6">
    <source>
        <dbReference type="Proteomes" id="UP000741360"/>
    </source>
</evidence>
<dbReference type="GO" id="GO:0005829">
    <property type="term" value="C:cytosol"/>
    <property type="evidence" value="ECO:0007669"/>
    <property type="project" value="TreeGrafter"/>
</dbReference>
<dbReference type="Pfam" id="PF08032">
    <property type="entry name" value="SpoU_sub_bind"/>
    <property type="match status" value="1"/>
</dbReference>